<feature type="region of interest" description="Disordered" evidence="2">
    <location>
        <begin position="1"/>
        <end position="50"/>
    </location>
</feature>
<evidence type="ECO:0000256" key="1">
    <source>
        <dbReference type="PROSITE-ProRule" id="PRU00175"/>
    </source>
</evidence>
<name>A0ABC8T7I6_9AQUA</name>
<reference evidence="4 5" key="1">
    <citation type="submission" date="2024-02" db="EMBL/GenBank/DDBJ databases">
        <authorList>
            <person name="Vignale AGUSTIN F."/>
            <person name="Sosa J E."/>
            <person name="Modenutti C."/>
        </authorList>
    </citation>
    <scope>NUCLEOTIDE SEQUENCE [LARGE SCALE GENOMIC DNA]</scope>
</reference>
<dbReference type="PANTHER" id="PTHR46629">
    <property type="entry name" value="OS01G0917900 PROTEIN"/>
    <property type="match status" value="1"/>
</dbReference>
<dbReference type="InterPro" id="IPR001841">
    <property type="entry name" value="Znf_RING"/>
</dbReference>
<dbReference type="CDD" id="cd16449">
    <property type="entry name" value="RING-HC"/>
    <property type="match status" value="1"/>
</dbReference>
<sequence>METGGGGGFGDGNNRRRLSLNERTNSSNNLRGKDTTDGNNNGGRQNLTLNADKKLLNRTLLDIIRDDDSTGDKDHKKSWKHFRDTLRLRRAGVAWASSVYIPTSDVPVKQTNNRMITRRHSTRIMNTNEPSSNESTHESTQQELSSATHAEFNRVTSNRAISLRRHSSFILERQNSRLITTNEDSVPEDEIDLSAEEVAGETEEEEEMTMAEREGERRGEGRVRISLMSLLAESDRQMGLEGLAYMIDDDEEEEGEDGGGGEYNNCSVCMVRHKGAAFIPCGHTFCRLCSRELWVQRGNCPVCNGFILEILDIF</sequence>
<dbReference type="SMART" id="SM00184">
    <property type="entry name" value="RING"/>
    <property type="match status" value="1"/>
</dbReference>
<dbReference type="InterPro" id="IPR013083">
    <property type="entry name" value="Znf_RING/FYVE/PHD"/>
</dbReference>
<dbReference type="GO" id="GO:0008270">
    <property type="term" value="F:zinc ion binding"/>
    <property type="evidence" value="ECO:0007669"/>
    <property type="project" value="UniProtKB-KW"/>
</dbReference>
<keyword evidence="1" id="KW-0863">Zinc-finger</keyword>
<dbReference type="Gene3D" id="3.30.40.10">
    <property type="entry name" value="Zinc/RING finger domain, C3HC4 (zinc finger)"/>
    <property type="match status" value="1"/>
</dbReference>
<dbReference type="Pfam" id="PF13920">
    <property type="entry name" value="zf-C3HC4_3"/>
    <property type="match status" value="1"/>
</dbReference>
<feature type="compositionally biased region" description="Basic and acidic residues" evidence="2">
    <location>
        <begin position="210"/>
        <end position="219"/>
    </location>
</feature>
<feature type="domain" description="RING-type" evidence="3">
    <location>
        <begin position="266"/>
        <end position="304"/>
    </location>
</feature>
<gene>
    <name evidence="4" type="ORF">ILEXP_LOCUS32495</name>
</gene>
<dbReference type="AlphaFoldDB" id="A0ABC8T7I6"/>
<proteinExistence type="predicted"/>
<evidence type="ECO:0000256" key="2">
    <source>
        <dbReference type="SAM" id="MobiDB-lite"/>
    </source>
</evidence>
<protein>
    <recommendedName>
        <fullName evidence="3">RING-type domain-containing protein</fullName>
    </recommendedName>
</protein>
<accession>A0ABC8T7I6</accession>
<comment type="caution">
    <text evidence="4">The sequence shown here is derived from an EMBL/GenBank/DDBJ whole genome shotgun (WGS) entry which is preliminary data.</text>
</comment>
<organism evidence="4 5">
    <name type="scientific">Ilex paraguariensis</name>
    <name type="common">yerba mate</name>
    <dbReference type="NCBI Taxonomy" id="185542"/>
    <lineage>
        <taxon>Eukaryota</taxon>
        <taxon>Viridiplantae</taxon>
        <taxon>Streptophyta</taxon>
        <taxon>Embryophyta</taxon>
        <taxon>Tracheophyta</taxon>
        <taxon>Spermatophyta</taxon>
        <taxon>Magnoliopsida</taxon>
        <taxon>eudicotyledons</taxon>
        <taxon>Gunneridae</taxon>
        <taxon>Pentapetalae</taxon>
        <taxon>asterids</taxon>
        <taxon>campanulids</taxon>
        <taxon>Aquifoliales</taxon>
        <taxon>Aquifoliaceae</taxon>
        <taxon>Ilex</taxon>
    </lineage>
</organism>
<keyword evidence="1" id="KW-0479">Metal-binding</keyword>
<evidence type="ECO:0000313" key="4">
    <source>
        <dbReference type="EMBL" id="CAK9163449.1"/>
    </source>
</evidence>
<evidence type="ECO:0000313" key="5">
    <source>
        <dbReference type="Proteomes" id="UP001642360"/>
    </source>
</evidence>
<dbReference type="SUPFAM" id="SSF57850">
    <property type="entry name" value="RING/U-box"/>
    <property type="match status" value="1"/>
</dbReference>
<keyword evidence="1" id="KW-0862">Zinc</keyword>
<feature type="region of interest" description="Disordered" evidence="2">
    <location>
        <begin position="196"/>
        <end position="219"/>
    </location>
</feature>
<feature type="compositionally biased region" description="Gly residues" evidence="2">
    <location>
        <begin position="1"/>
        <end position="11"/>
    </location>
</feature>
<feature type="region of interest" description="Disordered" evidence="2">
    <location>
        <begin position="123"/>
        <end position="148"/>
    </location>
</feature>
<dbReference type="Proteomes" id="UP001642360">
    <property type="component" value="Unassembled WGS sequence"/>
</dbReference>
<dbReference type="PROSITE" id="PS50089">
    <property type="entry name" value="ZF_RING_2"/>
    <property type="match status" value="1"/>
</dbReference>
<feature type="compositionally biased region" description="Polar residues" evidence="2">
    <location>
        <begin position="21"/>
        <end position="30"/>
    </location>
</feature>
<dbReference type="EMBL" id="CAUOFW020004036">
    <property type="protein sequence ID" value="CAK9163449.1"/>
    <property type="molecule type" value="Genomic_DNA"/>
</dbReference>
<keyword evidence="5" id="KW-1185">Reference proteome</keyword>
<feature type="compositionally biased region" description="Acidic residues" evidence="2">
    <location>
        <begin position="196"/>
        <end position="209"/>
    </location>
</feature>
<evidence type="ECO:0000259" key="3">
    <source>
        <dbReference type="PROSITE" id="PS50089"/>
    </source>
</evidence>